<comment type="caution">
    <text evidence="13">The sequence shown here is derived from an EMBL/GenBank/DDBJ whole genome shotgun (WGS) entry which is preliminary data.</text>
</comment>
<dbReference type="GO" id="GO:0005886">
    <property type="term" value="C:plasma membrane"/>
    <property type="evidence" value="ECO:0007669"/>
    <property type="project" value="UniProtKB-SubCell"/>
</dbReference>
<dbReference type="InterPro" id="IPR000276">
    <property type="entry name" value="GPCR_Rhodpsn"/>
</dbReference>
<evidence type="ECO:0000256" key="11">
    <source>
        <dbReference type="RuleBase" id="RU363047"/>
    </source>
</evidence>
<name>A0A7K9D847_9AVES</name>
<protein>
    <recommendedName>
        <fullName evidence="11">Olfactory receptor</fullName>
    </recommendedName>
</protein>
<comment type="function">
    <text evidence="1">Odorant receptor.</text>
</comment>
<dbReference type="PRINTS" id="PR00245">
    <property type="entry name" value="OLFACTORYR"/>
</dbReference>
<comment type="similarity">
    <text evidence="10">Belongs to the G-protein coupled receptor 1 family.</text>
</comment>
<keyword evidence="8" id="KW-0325">Glycoprotein</keyword>
<keyword evidence="7 10" id="KW-0675">Receptor</keyword>
<feature type="transmembrane region" description="Helical" evidence="11">
    <location>
        <begin position="99"/>
        <end position="120"/>
    </location>
</feature>
<keyword evidence="11" id="KW-0716">Sensory transduction</keyword>
<evidence type="ECO:0000256" key="1">
    <source>
        <dbReference type="ARBA" id="ARBA00002936"/>
    </source>
</evidence>
<evidence type="ECO:0000313" key="14">
    <source>
        <dbReference type="Proteomes" id="UP000518305"/>
    </source>
</evidence>
<evidence type="ECO:0000313" key="13">
    <source>
        <dbReference type="EMBL" id="NXG61096.1"/>
    </source>
</evidence>
<dbReference type="InterPro" id="IPR000725">
    <property type="entry name" value="Olfact_rcpt"/>
</dbReference>
<keyword evidence="9 10" id="KW-0807">Transducer</keyword>
<sequence length="309" mass="34311">MVRRNETTVEEFLLLGITDVWELQVVLFVLLLLICVTSLVGNLGMLVLISLDSRLHTPMYFFLCHLSLVDLGNSSAVAPKMLVSFFEERKAISWPGCAAQMYFCGVCIITECYLLAAMAYDRYVAICRPLLYVATMSPKVCVQLAVGSYLIGSVSQLVLVSTVFSLPFCGPHVLNHFFCDIPPLLKLSCSNTTVNERVLFTVAFIALNTLAFIVVSYGYILTTVLRIPSSEGRHRAFSTCASHLTSVSVFYGTMVFMYLRPTSAYSLDQDKGVSVVYTMVIPMLNPLIYSLRNKEVKEAGKRLRGKVLG</sequence>
<feature type="transmembrane region" description="Helical" evidence="11">
    <location>
        <begin position="25"/>
        <end position="48"/>
    </location>
</feature>
<dbReference type="CDD" id="cd15230">
    <property type="entry name" value="7tmA_OR5-like"/>
    <property type="match status" value="1"/>
</dbReference>
<dbReference type="GO" id="GO:0004930">
    <property type="term" value="F:G protein-coupled receptor activity"/>
    <property type="evidence" value="ECO:0007669"/>
    <property type="project" value="UniProtKB-KW"/>
</dbReference>
<evidence type="ECO:0000256" key="7">
    <source>
        <dbReference type="ARBA" id="ARBA00023170"/>
    </source>
</evidence>
<dbReference type="PROSITE" id="PS50262">
    <property type="entry name" value="G_PROTEIN_RECEP_F1_2"/>
    <property type="match status" value="1"/>
</dbReference>
<feature type="non-terminal residue" evidence="13">
    <location>
        <position position="309"/>
    </location>
</feature>
<proteinExistence type="inferred from homology"/>
<dbReference type="InterPro" id="IPR017452">
    <property type="entry name" value="GPCR_Rhodpsn_7TM"/>
</dbReference>
<dbReference type="GO" id="GO:0004984">
    <property type="term" value="F:olfactory receptor activity"/>
    <property type="evidence" value="ECO:0007669"/>
    <property type="project" value="InterPro"/>
</dbReference>
<gene>
    <name evidence="13" type="ORF">HEMCOM_R02885</name>
</gene>
<dbReference type="PRINTS" id="PR00237">
    <property type="entry name" value="GPCRRHODOPSN"/>
</dbReference>
<evidence type="ECO:0000256" key="9">
    <source>
        <dbReference type="ARBA" id="ARBA00023224"/>
    </source>
</evidence>
<dbReference type="OrthoDB" id="9890226at2759"/>
<evidence type="ECO:0000256" key="3">
    <source>
        <dbReference type="ARBA" id="ARBA00022692"/>
    </source>
</evidence>
<keyword evidence="6 11" id="KW-0472">Membrane</keyword>
<dbReference type="Pfam" id="PF13853">
    <property type="entry name" value="7tm_4"/>
    <property type="match status" value="1"/>
</dbReference>
<evidence type="ECO:0000259" key="12">
    <source>
        <dbReference type="PROSITE" id="PS50262"/>
    </source>
</evidence>
<organism evidence="13 14">
    <name type="scientific">Hemiprocne comata</name>
    <dbReference type="NCBI Taxonomy" id="243314"/>
    <lineage>
        <taxon>Eukaryota</taxon>
        <taxon>Metazoa</taxon>
        <taxon>Chordata</taxon>
        <taxon>Craniata</taxon>
        <taxon>Vertebrata</taxon>
        <taxon>Euteleostomi</taxon>
        <taxon>Archelosauria</taxon>
        <taxon>Archosauria</taxon>
        <taxon>Dinosauria</taxon>
        <taxon>Saurischia</taxon>
        <taxon>Theropoda</taxon>
        <taxon>Coelurosauria</taxon>
        <taxon>Aves</taxon>
        <taxon>Neognathae</taxon>
        <taxon>Neoaves</taxon>
        <taxon>Strisores</taxon>
        <taxon>Apodiformes</taxon>
        <taxon>Apodidae</taxon>
        <taxon>Hemiprocninae</taxon>
        <taxon>Hemiprocne</taxon>
    </lineage>
</organism>
<keyword evidence="4 11" id="KW-1133">Transmembrane helix</keyword>
<evidence type="ECO:0000256" key="5">
    <source>
        <dbReference type="ARBA" id="ARBA00023040"/>
    </source>
</evidence>
<evidence type="ECO:0000256" key="10">
    <source>
        <dbReference type="RuleBase" id="RU000688"/>
    </source>
</evidence>
<dbReference type="FunFam" id="1.20.1070.10:FF:000003">
    <property type="entry name" value="Olfactory receptor"/>
    <property type="match status" value="1"/>
</dbReference>
<comment type="subcellular location">
    <subcellularLocation>
        <location evidence="11">Cell membrane</location>
        <topology evidence="11">Multi-pass membrane protein</topology>
    </subcellularLocation>
    <subcellularLocation>
        <location evidence="2">Membrane</location>
        <topology evidence="2">Multi-pass membrane protein</topology>
    </subcellularLocation>
</comment>
<feature type="transmembrane region" description="Helical" evidence="11">
    <location>
        <begin position="272"/>
        <end position="291"/>
    </location>
</feature>
<reference evidence="13 14" key="1">
    <citation type="submission" date="2019-09" db="EMBL/GenBank/DDBJ databases">
        <title>Bird 10,000 Genomes (B10K) Project - Family phase.</title>
        <authorList>
            <person name="Zhang G."/>
        </authorList>
    </citation>
    <scope>NUCLEOTIDE SEQUENCE [LARGE SCALE GENOMIC DNA]</scope>
    <source>
        <strain evidence="13">B10K-DU-001-23</strain>
        <tissue evidence="13">Muscle</tissue>
    </source>
</reference>
<dbReference type="PROSITE" id="PS00237">
    <property type="entry name" value="G_PROTEIN_RECEP_F1_1"/>
    <property type="match status" value="1"/>
</dbReference>
<evidence type="ECO:0000256" key="4">
    <source>
        <dbReference type="ARBA" id="ARBA00022989"/>
    </source>
</evidence>
<dbReference type="EMBL" id="VWZJ01007493">
    <property type="protein sequence ID" value="NXG61096.1"/>
    <property type="molecule type" value="Genomic_DNA"/>
</dbReference>
<keyword evidence="11" id="KW-0552">Olfaction</keyword>
<evidence type="ECO:0000256" key="8">
    <source>
        <dbReference type="ARBA" id="ARBA00023180"/>
    </source>
</evidence>
<dbReference type="Gene3D" id="1.20.1070.10">
    <property type="entry name" value="Rhodopsin 7-helix transmembrane proteins"/>
    <property type="match status" value="1"/>
</dbReference>
<keyword evidence="5 10" id="KW-0297">G-protein coupled receptor</keyword>
<dbReference type="Proteomes" id="UP000518305">
    <property type="component" value="Unassembled WGS sequence"/>
</dbReference>
<accession>A0A7K9D847</accession>
<feature type="transmembrane region" description="Helical" evidence="11">
    <location>
        <begin position="198"/>
        <end position="220"/>
    </location>
</feature>
<evidence type="ECO:0000256" key="2">
    <source>
        <dbReference type="ARBA" id="ARBA00004141"/>
    </source>
</evidence>
<evidence type="ECO:0000256" key="6">
    <source>
        <dbReference type="ARBA" id="ARBA00023136"/>
    </source>
</evidence>
<feature type="domain" description="G-protein coupled receptors family 1 profile" evidence="12">
    <location>
        <begin position="41"/>
        <end position="289"/>
    </location>
</feature>
<dbReference type="SUPFAM" id="SSF81321">
    <property type="entry name" value="Family A G protein-coupled receptor-like"/>
    <property type="match status" value="1"/>
</dbReference>
<keyword evidence="3 10" id="KW-0812">Transmembrane</keyword>
<keyword evidence="14" id="KW-1185">Reference proteome</keyword>
<feature type="non-terminal residue" evidence="13">
    <location>
        <position position="1"/>
    </location>
</feature>
<keyword evidence="11" id="KW-1003">Cell membrane</keyword>
<feature type="transmembrane region" description="Helical" evidence="11">
    <location>
        <begin position="241"/>
        <end position="260"/>
    </location>
</feature>
<dbReference type="AlphaFoldDB" id="A0A7K9D847"/>
<dbReference type="PANTHER" id="PTHR48018">
    <property type="entry name" value="OLFACTORY RECEPTOR"/>
    <property type="match status" value="1"/>
</dbReference>
<feature type="transmembrane region" description="Helical" evidence="11">
    <location>
        <begin position="140"/>
        <end position="164"/>
    </location>
</feature>